<comment type="caution">
    <text evidence="1">The sequence shown here is derived from an EMBL/GenBank/DDBJ whole genome shotgun (WGS) entry which is preliminary data.</text>
</comment>
<gene>
    <name evidence="1" type="ORF">RM445_25915</name>
</gene>
<proteinExistence type="predicted"/>
<reference evidence="2" key="1">
    <citation type="submission" date="2023-07" db="EMBL/GenBank/DDBJ databases">
        <title>30 novel species of actinomycetes from the DSMZ collection.</title>
        <authorList>
            <person name="Nouioui I."/>
        </authorList>
    </citation>
    <scope>NUCLEOTIDE SEQUENCE [LARGE SCALE GENOMIC DNA]</scope>
    <source>
        <strain evidence="2">DSM 45834</strain>
    </source>
</reference>
<dbReference type="EMBL" id="JAVREJ010000023">
    <property type="protein sequence ID" value="MDT0352960.1"/>
    <property type="molecule type" value="Genomic_DNA"/>
</dbReference>
<dbReference type="Proteomes" id="UP001183202">
    <property type="component" value="Unassembled WGS sequence"/>
</dbReference>
<evidence type="ECO:0000313" key="2">
    <source>
        <dbReference type="Proteomes" id="UP001183202"/>
    </source>
</evidence>
<keyword evidence="2" id="KW-1185">Reference proteome</keyword>
<dbReference type="RefSeq" id="WP_311559466.1">
    <property type="nucleotide sequence ID" value="NZ_JAVREJ010000023.1"/>
</dbReference>
<sequence>MTLGQRDNLSQAVLTVSVTCVFDRRIHEVRELDIAPAARHGRYPALCGQVITAASMAEPGVRRCPECVELREDDVPRRPVGLLRRIVGR</sequence>
<evidence type="ECO:0000313" key="1">
    <source>
        <dbReference type="EMBL" id="MDT0352960.1"/>
    </source>
</evidence>
<accession>A0ABU2NGW6</accession>
<organism evidence="1 2">
    <name type="scientific">Pseudonocardia charpentierae</name>
    <dbReference type="NCBI Taxonomy" id="3075545"/>
    <lineage>
        <taxon>Bacteria</taxon>
        <taxon>Bacillati</taxon>
        <taxon>Actinomycetota</taxon>
        <taxon>Actinomycetes</taxon>
        <taxon>Pseudonocardiales</taxon>
        <taxon>Pseudonocardiaceae</taxon>
        <taxon>Pseudonocardia</taxon>
    </lineage>
</organism>
<name>A0ABU2NGW6_9PSEU</name>
<protein>
    <submittedName>
        <fullName evidence="1">Uncharacterized protein</fullName>
    </submittedName>
</protein>